<organism evidence="2 3">
    <name type="scientific">Kribbella karoonensis</name>
    <dbReference type="NCBI Taxonomy" id="324851"/>
    <lineage>
        <taxon>Bacteria</taxon>
        <taxon>Bacillati</taxon>
        <taxon>Actinomycetota</taxon>
        <taxon>Actinomycetes</taxon>
        <taxon>Propionibacteriales</taxon>
        <taxon>Kribbellaceae</taxon>
        <taxon>Kribbella</taxon>
    </lineage>
</organism>
<feature type="transmembrane region" description="Helical" evidence="1">
    <location>
        <begin position="82"/>
        <end position="99"/>
    </location>
</feature>
<feature type="transmembrane region" description="Helical" evidence="1">
    <location>
        <begin position="12"/>
        <end position="36"/>
    </location>
</feature>
<dbReference type="Proteomes" id="UP001500190">
    <property type="component" value="Unassembled WGS sequence"/>
</dbReference>
<gene>
    <name evidence="2" type="ORF">GCM10009742_66360</name>
</gene>
<evidence type="ECO:0000313" key="3">
    <source>
        <dbReference type="Proteomes" id="UP001500190"/>
    </source>
</evidence>
<keyword evidence="1" id="KW-1133">Transmembrane helix</keyword>
<feature type="transmembrane region" description="Helical" evidence="1">
    <location>
        <begin position="48"/>
        <end position="70"/>
    </location>
</feature>
<dbReference type="InterPro" id="IPR011701">
    <property type="entry name" value="MFS"/>
</dbReference>
<feature type="transmembrane region" description="Helical" evidence="1">
    <location>
        <begin position="167"/>
        <end position="187"/>
    </location>
</feature>
<dbReference type="RefSeq" id="WP_344198626.1">
    <property type="nucleotide sequence ID" value="NZ_BAAAND010000012.1"/>
</dbReference>
<dbReference type="SUPFAM" id="SSF103473">
    <property type="entry name" value="MFS general substrate transporter"/>
    <property type="match status" value="1"/>
</dbReference>
<protein>
    <submittedName>
        <fullName evidence="2">MFS transporter</fullName>
    </submittedName>
</protein>
<accession>A0ABN2ELT2</accession>
<dbReference type="PANTHER" id="PTHR23542:SF1">
    <property type="entry name" value="MAJOR FACILITATOR SUPERFAMILY (MFS) PROFILE DOMAIN-CONTAINING PROTEIN"/>
    <property type="match status" value="1"/>
</dbReference>
<dbReference type="Pfam" id="PF07690">
    <property type="entry name" value="MFS_1"/>
    <property type="match status" value="1"/>
</dbReference>
<feature type="transmembrane region" description="Helical" evidence="1">
    <location>
        <begin position="218"/>
        <end position="242"/>
    </location>
</feature>
<proteinExistence type="predicted"/>
<comment type="caution">
    <text evidence="2">The sequence shown here is derived from an EMBL/GenBank/DDBJ whole genome shotgun (WGS) entry which is preliminary data.</text>
</comment>
<dbReference type="Gene3D" id="1.20.1250.20">
    <property type="entry name" value="MFS general substrate transporter like domains"/>
    <property type="match status" value="1"/>
</dbReference>
<dbReference type="PANTHER" id="PTHR23542">
    <property type="match status" value="1"/>
</dbReference>
<feature type="transmembrane region" description="Helical" evidence="1">
    <location>
        <begin position="280"/>
        <end position="303"/>
    </location>
</feature>
<reference evidence="2 3" key="1">
    <citation type="journal article" date="2019" name="Int. J. Syst. Evol. Microbiol.">
        <title>The Global Catalogue of Microorganisms (GCM) 10K type strain sequencing project: providing services to taxonomists for standard genome sequencing and annotation.</title>
        <authorList>
            <consortium name="The Broad Institute Genomics Platform"/>
            <consortium name="The Broad Institute Genome Sequencing Center for Infectious Disease"/>
            <person name="Wu L."/>
            <person name="Ma J."/>
        </authorList>
    </citation>
    <scope>NUCLEOTIDE SEQUENCE [LARGE SCALE GENOMIC DNA]</scope>
    <source>
        <strain evidence="2 3">JCM 14304</strain>
    </source>
</reference>
<sequence length="407" mass="41605">MSGTLRAGSYRDVLLLPSALRTFVPALIGRLSYGLLPLSLLMTVRHSAGSFATAGAAVAVFGISSLSMPYKARLVDRFSQRRVLPFLAAGSSAGLFLIAGTPNTAVLLVLVGVTGLLAPPLGPSMRSNWRLLTDGLPLKERAYALDAVAEECLFLGGPLIAGTLIGLFGAPVALACSAALMLVGTVAMTTSPVTTHTAPAAPARHPLGPLVLPGLRRILLVILLTAAGISTAYLCIAAVAQQAGHPGAAGYVEAAMAAGSAVGGMLWARRNHTRPWPIHLAGLIAALAAGLITAAFLPGLIVASFVPDLILLGAILGLAGVAVAPLFVVCYLAADQVTPPHQRTEASTWINTSNNLGSAAGSALAGLLVQHTAPTWGFLGAGVLLAIVALACWYSRRSGNDSINLYI</sequence>
<feature type="transmembrane region" description="Helical" evidence="1">
    <location>
        <begin position="346"/>
        <end position="369"/>
    </location>
</feature>
<dbReference type="InterPro" id="IPR036259">
    <property type="entry name" value="MFS_trans_sf"/>
</dbReference>
<feature type="transmembrane region" description="Helical" evidence="1">
    <location>
        <begin position="375"/>
        <end position="394"/>
    </location>
</feature>
<evidence type="ECO:0000313" key="2">
    <source>
        <dbReference type="EMBL" id="GAA1607251.1"/>
    </source>
</evidence>
<keyword evidence="1" id="KW-0472">Membrane</keyword>
<keyword evidence="1" id="KW-0812">Transmembrane</keyword>
<feature type="transmembrane region" description="Helical" evidence="1">
    <location>
        <begin position="309"/>
        <end position="334"/>
    </location>
</feature>
<name>A0ABN2ELT2_9ACTN</name>
<keyword evidence="3" id="KW-1185">Reference proteome</keyword>
<feature type="transmembrane region" description="Helical" evidence="1">
    <location>
        <begin position="248"/>
        <end position="268"/>
    </location>
</feature>
<dbReference type="EMBL" id="BAAAND010000012">
    <property type="protein sequence ID" value="GAA1607251.1"/>
    <property type="molecule type" value="Genomic_DNA"/>
</dbReference>
<evidence type="ECO:0000256" key="1">
    <source>
        <dbReference type="SAM" id="Phobius"/>
    </source>
</evidence>